<comment type="caution">
    <text evidence="3">The sequence shown here is derived from an EMBL/GenBank/DDBJ whole genome shotgun (WGS) entry which is preliminary data.</text>
</comment>
<dbReference type="SUPFAM" id="SSF69500">
    <property type="entry name" value="DTD-like"/>
    <property type="match status" value="1"/>
</dbReference>
<evidence type="ECO:0000313" key="4">
    <source>
        <dbReference type="Proteomes" id="UP000628775"/>
    </source>
</evidence>
<dbReference type="GO" id="GO:0106026">
    <property type="term" value="F:Gly-tRNA(Ala) deacylase activity"/>
    <property type="evidence" value="ECO:0007669"/>
    <property type="project" value="UniProtKB-UniRule"/>
</dbReference>
<sequence>MRVVVQRVSHAEVVVGNETVGEIGAGLLLLVGIKKGDTDEDVTYVANKIAGLRIFEDDDQKMNLSASDVGADLLSVSQFTLYGDVRRGRRPSFVDAAMPSEAEPLYERFNDALRAAGFTVKTGVFGADMAVQLVNDGPVTLIVESKAF</sequence>
<dbReference type="GO" id="GO:0043908">
    <property type="term" value="F:Ser(Gly)-tRNA(Ala) hydrolase activity"/>
    <property type="evidence" value="ECO:0007669"/>
    <property type="project" value="UniProtKB-UniRule"/>
</dbReference>
<dbReference type="Proteomes" id="UP000628775">
    <property type="component" value="Unassembled WGS sequence"/>
</dbReference>
<evidence type="ECO:0000313" key="3">
    <source>
        <dbReference type="EMBL" id="GGE42916.1"/>
    </source>
</evidence>
<dbReference type="GO" id="GO:0019478">
    <property type="term" value="P:D-amino acid catabolic process"/>
    <property type="evidence" value="ECO:0007669"/>
    <property type="project" value="UniProtKB-UniRule"/>
</dbReference>
<accession>A0A8J2YHG7</accession>
<comment type="subcellular location">
    <subcellularLocation>
        <location evidence="2">Cytoplasm</location>
    </subcellularLocation>
</comment>
<dbReference type="EMBL" id="BMIR01000009">
    <property type="protein sequence ID" value="GGE42916.1"/>
    <property type="molecule type" value="Genomic_DNA"/>
</dbReference>
<protein>
    <recommendedName>
        <fullName evidence="2">D-aminoacyl-tRNA deacylase</fullName>
        <shortName evidence="2">DTD</shortName>
        <ecNumber evidence="2">3.1.1.96</ecNumber>
    </recommendedName>
    <alternativeName>
        <fullName evidence="2">Gly-tRNA(Ala) deacylase</fullName>
        <ecNumber evidence="2">3.1.1.-</ecNumber>
    </alternativeName>
</protein>
<comment type="catalytic activity">
    <reaction evidence="2">
        <text>a D-aminoacyl-tRNA + H2O = a tRNA + a D-alpha-amino acid + H(+)</text>
        <dbReference type="Rhea" id="RHEA:13953"/>
        <dbReference type="Rhea" id="RHEA-COMP:10123"/>
        <dbReference type="Rhea" id="RHEA-COMP:10124"/>
        <dbReference type="ChEBI" id="CHEBI:15377"/>
        <dbReference type="ChEBI" id="CHEBI:15378"/>
        <dbReference type="ChEBI" id="CHEBI:59871"/>
        <dbReference type="ChEBI" id="CHEBI:78442"/>
        <dbReference type="ChEBI" id="CHEBI:79333"/>
        <dbReference type="EC" id="3.1.1.96"/>
    </reaction>
</comment>
<dbReference type="Pfam" id="PF02580">
    <property type="entry name" value="Tyr_Deacylase"/>
    <property type="match status" value="1"/>
</dbReference>
<dbReference type="GO" id="GO:0000049">
    <property type="term" value="F:tRNA binding"/>
    <property type="evidence" value="ECO:0007669"/>
    <property type="project" value="UniProtKB-UniRule"/>
</dbReference>
<keyword evidence="2" id="KW-0694">RNA-binding</keyword>
<feature type="short sequence motif" description="Gly-cisPro motif, important for rejection of L-amino acids" evidence="2">
    <location>
        <begin position="137"/>
        <end position="138"/>
    </location>
</feature>
<evidence type="ECO:0000256" key="1">
    <source>
        <dbReference type="ARBA" id="ARBA00009673"/>
    </source>
</evidence>
<keyword evidence="2" id="KW-0963">Cytoplasm</keyword>
<dbReference type="NCBIfam" id="TIGR00256">
    <property type="entry name" value="D-aminoacyl-tRNA deacylase"/>
    <property type="match status" value="1"/>
</dbReference>
<comment type="function">
    <text evidence="2">An aminoacyl-tRNA editing enzyme that deacylates mischarged D-aminoacyl-tRNAs. Also deacylates mischarged glycyl-tRNA(Ala), protecting cells against glycine mischarging by AlaRS. Acts via tRNA-based rather than protein-based catalysis; rejects L-amino acids rather than detecting D-amino acids in the active site. By recycling D-aminoacyl-tRNA to D-amino acids and free tRNA molecules, this enzyme counteracts the toxicity associated with the formation of D-aminoacyl-tRNA entities in vivo and helps enforce protein L-homochirality.</text>
</comment>
<dbReference type="PANTHER" id="PTHR10472:SF5">
    <property type="entry name" value="D-AMINOACYL-TRNA DEACYLASE 1"/>
    <property type="match status" value="1"/>
</dbReference>
<dbReference type="EC" id="3.1.1.96" evidence="2"/>
<dbReference type="RefSeq" id="WP_188693640.1">
    <property type="nucleotide sequence ID" value="NZ_BMIR01000009.1"/>
</dbReference>
<dbReference type="EC" id="3.1.1.-" evidence="2"/>
<dbReference type="GO" id="GO:0005737">
    <property type="term" value="C:cytoplasm"/>
    <property type="evidence" value="ECO:0007669"/>
    <property type="project" value="UniProtKB-SubCell"/>
</dbReference>
<dbReference type="FunFam" id="3.50.80.10:FF:000001">
    <property type="entry name" value="D-aminoacyl-tRNA deacylase"/>
    <property type="match status" value="1"/>
</dbReference>
<dbReference type="InterPro" id="IPR003732">
    <property type="entry name" value="Daa-tRNA_deacyls_DTD"/>
</dbReference>
<name>A0A8J2YHG7_9BACL</name>
<dbReference type="AlphaFoldDB" id="A0A8J2YHG7"/>
<organism evidence="3 4">
    <name type="scientific">Pullulanibacillus camelliae</name>
    <dbReference type="NCBI Taxonomy" id="1707096"/>
    <lineage>
        <taxon>Bacteria</taxon>
        <taxon>Bacillati</taxon>
        <taxon>Bacillota</taxon>
        <taxon>Bacilli</taxon>
        <taxon>Bacillales</taxon>
        <taxon>Sporolactobacillaceae</taxon>
        <taxon>Pullulanibacillus</taxon>
    </lineage>
</organism>
<dbReference type="InterPro" id="IPR023509">
    <property type="entry name" value="DTD-like_sf"/>
</dbReference>
<comment type="similarity">
    <text evidence="1 2">Belongs to the DTD family.</text>
</comment>
<proteinExistence type="inferred from homology"/>
<dbReference type="PANTHER" id="PTHR10472">
    <property type="entry name" value="D-TYROSYL-TRNA TYR DEACYLASE"/>
    <property type="match status" value="1"/>
</dbReference>
<evidence type="ECO:0000256" key="2">
    <source>
        <dbReference type="HAMAP-Rule" id="MF_00518"/>
    </source>
</evidence>
<comment type="domain">
    <text evidence="2">A Gly-cisPro motif from one monomer fits into the active site of the other monomer to allow specific chiral rejection of L-amino acids.</text>
</comment>
<keyword evidence="2" id="KW-0378">Hydrolase</keyword>
<keyword evidence="2" id="KW-0820">tRNA-binding</keyword>
<dbReference type="HAMAP" id="MF_00518">
    <property type="entry name" value="Deacylase_Dtd"/>
    <property type="match status" value="1"/>
</dbReference>
<dbReference type="Gene3D" id="3.50.80.10">
    <property type="entry name" value="D-tyrosyl-tRNA(Tyr) deacylase"/>
    <property type="match status" value="1"/>
</dbReference>
<comment type="subunit">
    <text evidence="2">Homodimer.</text>
</comment>
<reference evidence="3" key="2">
    <citation type="submission" date="2020-09" db="EMBL/GenBank/DDBJ databases">
        <authorList>
            <person name="Sun Q."/>
            <person name="Zhou Y."/>
        </authorList>
    </citation>
    <scope>NUCLEOTIDE SEQUENCE</scope>
    <source>
        <strain evidence="3">CGMCC 1.15371</strain>
    </source>
</reference>
<keyword evidence="4" id="KW-1185">Reference proteome</keyword>
<dbReference type="CDD" id="cd00563">
    <property type="entry name" value="Dtyr_deacylase"/>
    <property type="match status" value="1"/>
</dbReference>
<comment type="catalytic activity">
    <reaction evidence="2">
        <text>glycyl-tRNA(Ala) + H2O = tRNA(Ala) + glycine + H(+)</text>
        <dbReference type="Rhea" id="RHEA:53744"/>
        <dbReference type="Rhea" id="RHEA-COMP:9657"/>
        <dbReference type="Rhea" id="RHEA-COMP:13640"/>
        <dbReference type="ChEBI" id="CHEBI:15377"/>
        <dbReference type="ChEBI" id="CHEBI:15378"/>
        <dbReference type="ChEBI" id="CHEBI:57305"/>
        <dbReference type="ChEBI" id="CHEBI:78442"/>
        <dbReference type="ChEBI" id="CHEBI:78522"/>
    </reaction>
</comment>
<gene>
    <name evidence="2 3" type="primary">dtd</name>
    <name evidence="3" type="ORF">GCM10011391_22170</name>
</gene>
<dbReference type="GO" id="GO:0051500">
    <property type="term" value="F:D-tyrosyl-tRNA(Tyr) deacylase activity"/>
    <property type="evidence" value="ECO:0007669"/>
    <property type="project" value="TreeGrafter"/>
</dbReference>
<reference evidence="3" key="1">
    <citation type="journal article" date="2014" name="Int. J. Syst. Evol. Microbiol.">
        <title>Complete genome sequence of Corynebacterium casei LMG S-19264T (=DSM 44701T), isolated from a smear-ripened cheese.</title>
        <authorList>
            <consortium name="US DOE Joint Genome Institute (JGI-PGF)"/>
            <person name="Walter F."/>
            <person name="Albersmeier A."/>
            <person name="Kalinowski J."/>
            <person name="Ruckert C."/>
        </authorList>
    </citation>
    <scope>NUCLEOTIDE SEQUENCE</scope>
    <source>
        <strain evidence="3">CGMCC 1.15371</strain>
    </source>
</reference>